<dbReference type="RefSeq" id="WP_184659475.1">
    <property type="nucleotide sequence ID" value="NZ_CP031518.1"/>
</dbReference>
<evidence type="ECO:0000313" key="2">
    <source>
        <dbReference type="Proteomes" id="UP000518887"/>
    </source>
</evidence>
<reference evidence="1 2" key="1">
    <citation type="submission" date="2020-08" db="EMBL/GenBank/DDBJ databases">
        <title>Genomic Encyclopedia of Type Strains, Phase IV (KMG-IV): sequencing the most valuable type-strain genomes for metagenomic binning, comparative biology and taxonomic classification.</title>
        <authorList>
            <person name="Goeker M."/>
        </authorList>
    </citation>
    <scope>NUCLEOTIDE SEQUENCE [LARGE SCALE GENOMIC DNA]</scope>
    <source>
        <strain evidence="1 2">DSM 103462</strain>
    </source>
</reference>
<sequence>MADADKSIYGRKVFFVGANATFESQVVERLRLMEYEVYAINDYRKAKPYLRKNADSICFCIAEAQLTLKGWHNFIKSFENENVFQPLDMGVILQPLPDEKKTNFISDLQLDAGVFTHTADLETLFHEIVKAMDAKNAKGMRKYIRANCLTEPQADLLWLKDNRMFKLKIIDISAVGIAAKLSPGQANAVFINQVIEGVTLNLKNVQVGVDIKISAIKDAGEFLLVVIMFTTTTLPEAINKIRGYIGENLNETLRASVRNSDLDRTDYEKLDV</sequence>
<name>A0A7W8LME5_9SPIR</name>
<dbReference type="Proteomes" id="UP000518887">
    <property type="component" value="Unassembled WGS sequence"/>
</dbReference>
<dbReference type="Gene3D" id="2.40.10.220">
    <property type="entry name" value="predicted glycosyltransferase like domains"/>
    <property type="match status" value="1"/>
</dbReference>
<comment type="caution">
    <text evidence="1">The sequence shown here is derived from an EMBL/GenBank/DDBJ whole genome shotgun (WGS) entry which is preliminary data.</text>
</comment>
<organism evidence="1 2">
    <name type="scientific">Treponema ruminis</name>
    <dbReference type="NCBI Taxonomy" id="744515"/>
    <lineage>
        <taxon>Bacteria</taxon>
        <taxon>Pseudomonadati</taxon>
        <taxon>Spirochaetota</taxon>
        <taxon>Spirochaetia</taxon>
        <taxon>Spirochaetales</taxon>
        <taxon>Treponemataceae</taxon>
        <taxon>Treponema</taxon>
    </lineage>
</organism>
<proteinExistence type="predicted"/>
<accession>A0A7W8LME5</accession>
<dbReference type="EMBL" id="JACHFQ010000005">
    <property type="protein sequence ID" value="MBB5226325.1"/>
    <property type="molecule type" value="Genomic_DNA"/>
</dbReference>
<evidence type="ECO:0000313" key="1">
    <source>
        <dbReference type="EMBL" id="MBB5226325.1"/>
    </source>
</evidence>
<gene>
    <name evidence="1" type="ORF">HNP76_001698</name>
</gene>
<protein>
    <recommendedName>
        <fullName evidence="3">PilZ domain-containing protein</fullName>
    </recommendedName>
</protein>
<evidence type="ECO:0008006" key="3">
    <source>
        <dbReference type="Google" id="ProtNLM"/>
    </source>
</evidence>
<dbReference type="AlphaFoldDB" id="A0A7W8LME5"/>
<keyword evidence="2" id="KW-1185">Reference proteome</keyword>